<dbReference type="Proteomes" id="UP000184001">
    <property type="component" value="Unassembled WGS sequence"/>
</dbReference>
<gene>
    <name evidence="1" type="ORF">SAMN05660830_00442</name>
</gene>
<evidence type="ECO:0000313" key="2">
    <source>
        <dbReference type="Proteomes" id="UP000184001"/>
    </source>
</evidence>
<proteinExistence type="predicted"/>
<dbReference type="AlphaFoldDB" id="A0A8G2C7A9"/>
<evidence type="ECO:0000313" key="1">
    <source>
        <dbReference type="EMBL" id="SHI60765.1"/>
    </source>
</evidence>
<dbReference type="EMBL" id="FQZR01000002">
    <property type="protein sequence ID" value="SHI60765.1"/>
    <property type="molecule type" value="Genomic_DNA"/>
</dbReference>
<name>A0A8G2C7A9_9BACT</name>
<organism evidence="1 2">
    <name type="scientific">Halodesulfovibrio aestuarii</name>
    <dbReference type="NCBI Taxonomy" id="126333"/>
    <lineage>
        <taxon>Bacteria</taxon>
        <taxon>Pseudomonadati</taxon>
        <taxon>Thermodesulfobacteriota</taxon>
        <taxon>Desulfovibrionia</taxon>
        <taxon>Desulfovibrionales</taxon>
        <taxon>Desulfovibrionaceae</taxon>
        <taxon>Halodesulfovibrio</taxon>
    </lineage>
</organism>
<dbReference type="RefSeq" id="WP_020001575.1">
    <property type="nucleotide sequence ID" value="NZ_CP192217.1"/>
</dbReference>
<dbReference type="InterPro" id="IPR005564">
    <property type="entry name" value="Major_capsid_GpE"/>
</dbReference>
<comment type="caution">
    <text evidence="1">The sequence shown here is derived from an EMBL/GenBank/DDBJ whole genome shotgun (WGS) entry which is preliminary data.</text>
</comment>
<protein>
    <submittedName>
        <fullName evidence="1">Phage major capsid protein E</fullName>
    </submittedName>
</protein>
<reference evidence="1 2" key="1">
    <citation type="submission" date="2016-11" db="EMBL/GenBank/DDBJ databases">
        <authorList>
            <person name="Varghese N."/>
            <person name="Submissions S."/>
        </authorList>
    </citation>
    <scope>NUCLEOTIDE SEQUENCE [LARGE SCALE GENOMIC DNA]</scope>
    <source>
        <strain evidence="1 2">DSM 17919</strain>
    </source>
</reference>
<sequence>MFDLKPYFTAAKIAKRFQNAPVIKDVVMDTLFPPAVRQTVESPVIPVSDIKQIVGAVPVVHRGAASIPLRADNTMNTYVEPLPVRIHDDIDAVTLNNLKMATSTTLEQWANRKQLALRQTARLTAAVLCSQAVFNGKISYPLLESNNSYATYTVTYGDVLEHSVATVDKWDDANASLMGVYKTLEAISTKLDDAGHGGEKVTFAGSIAYATLLVLIDATDKPKIPVRIMDDGTINIGGHKIKKMAETYPDPENKTVKPKLPPKEIRMVATGNTALFYGPIDDLDANLQAMPMFIKPHKVADPSKYTLIGESKPLPAVAPEATCKATVLK</sequence>
<dbReference type="Pfam" id="PF03864">
    <property type="entry name" value="Phage_cap_E"/>
    <property type="match status" value="1"/>
</dbReference>
<dbReference type="Gene3D" id="3.15.30.10">
    <property type="entry name" value="putative capsid protein of prophage domain like"/>
    <property type="match status" value="1"/>
</dbReference>
<accession>A0A8G2C7A9</accession>